<dbReference type="AlphaFoldDB" id="A0A0N0U7G2"/>
<proteinExistence type="predicted"/>
<feature type="transmembrane region" description="Helical" evidence="1">
    <location>
        <begin position="28"/>
        <end position="45"/>
    </location>
</feature>
<organism evidence="2 3">
    <name type="scientific">Melipona quadrifasciata</name>
    <dbReference type="NCBI Taxonomy" id="166423"/>
    <lineage>
        <taxon>Eukaryota</taxon>
        <taxon>Metazoa</taxon>
        <taxon>Ecdysozoa</taxon>
        <taxon>Arthropoda</taxon>
        <taxon>Hexapoda</taxon>
        <taxon>Insecta</taxon>
        <taxon>Pterygota</taxon>
        <taxon>Neoptera</taxon>
        <taxon>Endopterygota</taxon>
        <taxon>Hymenoptera</taxon>
        <taxon>Apocrita</taxon>
        <taxon>Aculeata</taxon>
        <taxon>Apoidea</taxon>
        <taxon>Anthophila</taxon>
        <taxon>Apidae</taxon>
        <taxon>Melipona</taxon>
    </lineage>
</organism>
<evidence type="ECO:0000256" key="1">
    <source>
        <dbReference type="SAM" id="Phobius"/>
    </source>
</evidence>
<gene>
    <name evidence="2" type="ORF">WN51_02937</name>
</gene>
<accession>A0A0N0U7G2</accession>
<evidence type="ECO:0000313" key="3">
    <source>
        <dbReference type="Proteomes" id="UP000053105"/>
    </source>
</evidence>
<sequence>MSNKTNVTDDYLDYDINESFSHFDWAELGPVLVVYSLTFFLGLIGERERLDCKYLQKLHGIDVTRENVYRISKV</sequence>
<keyword evidence="3" id="KW-1185">Reference proteome</keyword>
<keyword evidence="1" id="KW-0472">Membrane</keyword>
<reference evidence="2 3" key="1">
    <citation type="submission" date="2015-07" db="EMBL/GenBank/DDBJ databases">
        <title>The genome of Melipona quadrifasciata.</title>
        <authorList>
            <person name="Pan H."/>
            <person name="Kapheim K."/>
        </authorList>
    </citation>
    <scope>NUCLEOTIDE SEQUENCE [LARGE SCALE GENOMIC DNA]</scope>
    <source>
        <strain evidence="2">0111107301</strain>
        <tissue evidence="2">Whole body</tissue>
    </source>
</reference>
<dbReference type="Proteomes" id="UP000053105">
    <property type="component" value="Unassembled WGS sequence"/>
</dbReference>
<keyword evidence="1" id="KW-1133">Transmembrane helix</keyword>
<name>A0A0N0U7G2_9HYME</name>
<dbReference type="EMBL" id="KQ435711">
    <property type="protein sequence ID" value="KOX79671.1"/>
    <property type="molecule type" value="Genomic_DNA"/>
</dbReference>
<dbReference type="OrthoDB" id="7597064at2759"/>
<evidence type="ECO:0000313" key="2">
    <source>
        <dbReference type="EMBL" id="KOX79671.1"/>
    </source>
</evidence>
<keyword evidence="1" id="KW-0812">Transmembrane</keyword>
<protein>
    <submittedName>
        <fullName evidence="2">Uncharacterized protein</fullName>
    </submittedName>
</protein>